<evidence type="ECO:0000256" key="2">
    <source>
        <dbReference type="SAM" id="Phobius"/>
    </source>
</evidence>
<reference evidence="4 5" key="1">
    <citation type="submission" date="2014-12" db="EMBL/GenBank/DDBJ databases">
        <title>Frankia sp. BMG5.1 draft genome.</title>
        <authorList>
            <person name="Gtari M."/>
            <person name="Ghodhbane-Gtari F."/>
            <person name="Nouioui I."/>
            <person name="Ktari A."/>
            <person name="Hezbri K."/>
            <person name="Mimouni W."/>
            <person name="Sbissi I."/>
            <person name="Ayari A."/>
            <person name="Yamanaka T."/>
            <person name="Normand P."/>
            <person name="Tisa L.S."/>
            <person name="Boudabous A."/>
        </authorList>
    </citation>
    <scope>NUCLEOTIDE SEQUENCE [LARGE SCALE GENOMIC DNA]</scope>
    <source>
        <strain evidence="4 5">BMG5.1</strain>
    </source>
</reference>
<keyword evidence="2" id="KW-1133">Transmembrane helix</keyword>
<evidence type="ECO:0000259" key="3">
    <source>
        <dbReference type="Pfam" id="PF13399"/>
    </source>
</evidence>
<name>A0ABR5F6E4_9ACTN</name>
<comment type="caution">
    <text evidence="4">The sequence shown here is derived from an EMBL/GenBank/DDBJ whole genome shotgun (WGS) entry which is preliminary data.</text>
</comment>
<dbReference type="Pfam" id="PF13399">
    <property type="entry name" value="LytR_C"/>
    <property type="match status" value="1"/>
</dbReference>
<evidence type="ECO:0000256" key="1">
    <source>
        <dbReference type="SAM" id="MobiDB-lite"/>
    </source>
</evidence>
<gene>
    <name evidence="4" type="ORF">FrCorBMG51_06425</name>
</gene>
<dbReference type="Proteomes" id="UP000035425">
    <property type="component" value="Unassembled WGS sequence"/>
</dbReference>
<feature type="transmembrane region" description="Helical" evidence="2">
    <location>
        <begin position="22"/>
        <end position="45"/>
    </location>
</feature>
<dbReference type="InterPro" id="IPR027381">
    <property type="entry name" value="LytR/CpsA/Psr_C"/>
</dbReference>
<evidence type="ECO:0000313" key="4">
    <source>
        <dbReference type="EMBL" id="KLL12302.1"/>
    </source>
</evidence>
<dbReference type="Gene3D" id="3.30.70.2390">
    <property type="match status" value="1"/>
</dbReference>
<sequence>MTETISSVAPPRPPRLRRGDRLHGIAAGAVAVLAVFGCILVINLANDPSPDTATAAATASPAQATVAAARSAGGVSTAAPAAPAAPATSARPLPVETSQPPKAVVPVPPSTAPKRVFAPVVILNNSREQGLADAARARLEAAGFTVTRVGNYNATYNVAIPTVFYEPEQKAAAETLQELIPDVRAAAPKSTHFISDDPLILVITKDFQIDPPE</sequence>
<dbReference type="RefSeq" id="WP_047222138.1">
    <property type="nucleotide sequence ID" value="NZ_JWIO01000006.1"/>
</dbReference>
<keyword evidence="5" id="KW-1185">Reference proteome</keyword>
<organism evidence="4 5">
    <name type="scientific">Protofrankia coriariae</name>
    <dbReference type="NCBI Taxonomy" id="1562887"/>
    <lineage>
        <taxon>Bacteria</taxon>
        <taxon>Bacillati</taxon>
        <taxon>Actinomycetota</taxon>
        <taxon>Actinomycetes</taxon>
        <taxon>Frankiales</taxon>
        <taxon>Frankiaceae</taxon>
        <taxon>Protofrankia</taxon>
    </lineage>
</organism>
<accession>A0ABR5F6E4</accession>
<protein>
    <recommendedName>
        <fullName evidence="3">LytR/CpsA/Psr regulator C-terminal domain-containing protein</fullName>
    </recommendedName>
</protein>
<dbReference type="EMBL" id="JWIO01000006">
    <property type="protein sequence ID" value="KLL12302.1"/>
    <property type="molecule type" value="Genomic_DNA"/>
</dbReference>
<feature type="region of interest" description="Disordered" evidence="1">
    <location>
        <begin position="77"/>
        <end position="109"/>
    </location>
</feature>
<keyword evidence="2" id="KW-0472">Membrane</keyword>
<proteinExistence type="predicted"/>
<keyword evidence="2" id="KW-0812">Transmembrane</keyword>
<feature type="domain" description="LytR/CpsA/Psr regulator C-terminal" evidence="3">
    <location>
        <begin position="119"/>
        <end position="207"/>
    </location>
</feature>
<evidence type="ECO:0000313" key="5">
    <source>
        <dbReference type="Proteomes" id="UP000035425"/>
    </source>
</evidence>
<feature type="compositionally biased region" description="Low complexity" evidence="1">
    <location>
        <begin position="77"/>
        <end position="90"/>
    </location>
</feature>